<comment type="caution">
    <text evidence="10">The sequence shown here is derived from an EMBL/GenBank/DDBJ whole genome shotgun (WGS) entry which is preliminary data.</text>
</comment>
<evidence type="ECO:0000256" key="6">
    <source>
        <dbReference type="ARBA" id="ARBA00022741"/>
    </source>
</evidence>
<dbReference type="InterPro" id="IPR032828">
    <property type="entry name" value="PolyA_RNA-bd"/>
</dbReference>
<keyword evidence="6" id="KW-0547">Nucleotide-binding</keyword>
<dbReference type="InterPro" id="IPR043519">
    <property type="entry name" value="NT_sf"/>
</dbReference>
<dbReference type="GO" id="GO:0000049">
    <property type="term" value="F:tRNA binding"/>
    <property type="evidence" value="ECO:0007669"/>
    <property type="project" value="TreeGrafter"/>
</dbReference>
<evidence type="ECO:0000256" key="5">
    <source>
        <dbReference type="ARBA" id="ARBA00022723"/>
    </source>
</evidence>
<reference evidence="10" key="1">
    <citation type="submission" date="2021-11" db="EMBL/GenBank/DDBJ databases">
        <title>Streptomyces corallinus and Kineosporia corallina sp. nov., two new coral-derived marine actinobacteria.</title>
        <authorList>
            <person name="Buangrab K."/>
            <person name="Sutthacheep M."/>
            <person name="Yeemin T."/>
            <person name="Harunari E."/>
            <person name="Igarashi Y."/>
            <person name="Sripreechasak P."/>
            <person name="Kanchanasin P."/>
            <person name="Tanasupawat S."/>
            <person name="Phongsopitanun W."/>
        </authorList>
    </citation>
    <scope>NUCLEOTIDE SEQUENCE</scope>
    <source>
        <strain evidence="10">JCM 31032</strain>
    </source>
</reference>
<dbReference type="Pfam" id="PF01743">
    <property type="entry name" value="PolyA_pol"/>
    <property type="match status" value="1"/>
</dbReference>
<dbReference type="InterPro" id="IPR002646">
    <property type="entry name" value="PolA_pol_head_dom"/>
</dbReference>
<sequence length="504" mass="55179">MPQTSSDHVTEARRAAVARLVPLQALLTDLGSVFTAAGHRLALVGGPVRDALLGRDSPDLDFTTDARPEETVRLLREWGDAHWDIGKAFGTIGARKGDHVVEVTTYRADVYREDSRKPEVAFGDTLEADLLRRDFTVNAMALELPAMTFVDPYGGLDDLAARTLRTPGAPEVSFGDDPLRMMRGARFAAQLGFTVAPEAVAAMTAMAERISIVSAERIRVELEKLLLAPDPRPGLELLVSSGLAERVLPELPALKLEIDEHHRHKDVYEHSLIVLEQAIALEDGPDGPVPGPDLVLRLAAILHDIGKPATRRFEPGGGVSFHHHEMEGAKLTTRRMKALRFDKETTQQVARLVQLHLRFHGYGDGAWTDSAVRRYVTDAGPLLDRLHKLTRSDCTTRNKRKAARLAAAYDDLELRIAQLRGQEELDAVRPDLDGNQIMQILGIPAGPEVGRAWKFLKELRLDRGQVGADEAQAELVAWWAREQAADDPSGATSAPSGGETTPSA</sequence>
<evidence type="ECO:0000256" key="7">
    <source>
        <dbReference type="ARBA" id="ARBA00022842"/>
    </source>
</evidence>
<dbReference type="InterPro" id="IPR006675">
    <property type="entry name" value="HDIG_dom"/>
</dbReference>
<dbReference type="Gene3D" id="3.30.460.10">
    <property type="entry name" value="Beta Polymerase, domain 2"/>
    <property type="match status" value="1"/>
</dbReference>
<keyword evidence="7" id="KW-0460">Magnesium</keyword>
<dbReference type="GO" id="GO:0046872">
    <property type="term" value="F:metal ion binding"/>
    <property type="evidence" value="ECO:0007669"/>
    <property type="project" value="UniProtKB-KW"/>
</dbReference>
<dbReference type="SUPFAM" id="SSF81891">
    <property type="entry name" value="Poly A polymerase C-terminal region-like"/>
    <property type="match status" value="1"/>
</dbReference>
<dbReference type="InterPro" id="IPR014065">
    <property type="entry name" value="tRNA_adenylyltransferase"/>
</dbReference>
<dbReference type="SMART" id="SM00471">
    <property type="entry name" value="HDc"/>
    <property type="match status" value="1"/>
</dbReference>
<evidence type="ECO:0000256" key="4">
    <source>
        <dbReference type="ARBA" id="ARBA00022695"/>
    </source>
</evidence>
<dbReference type="EMBL" id="JAJOMB010000001">
    <property type="protein sequence ID" value="MCD5309938.1"/>
    <property type="molecule type" value="Genomic_DNA"/>
</dbReference>
<protein>
    <submittedName>
        <fullName evidence="10">CCA tRNA nucleotidyltransferase</fullName>
        <ecNumber evidence="10">2.7.7.72</ecNumber>
    </submittedName>
</protein>
<dbReference type="GO" id="GO:0008033">
    <property type="term" value="P:tRNA processing"/>
    <property type="evidence" value="ECO:0007669"/>
    <property type="project" value="UniProtKB-KW"/>
</dbReference>
<feature type="region of interest" description="Disordered" evidence="8">
    <location>
        <begin position="480"/>
        <end position="504"/>
    </location>
</feature>
<dbReference type="InterPro" id="IPR003607">
    <property type="entry name" value="HD/PDEase_dom"/>
</dbReference>
<keyword evidence="11" id="KW-1185">Reference proteome</keyword>
<proteinExistence type="predicted"/>
<dbReference type="Gene3D" id="1.10.3090.10">
    <property type="entry name" value="cca-adding enzyme, domain 2"/>
    <property type="match status" value="1"/>
</dbReference>
<keyword evidence="5" id="KW-0479">Metal-binding</keyword>
<dbReference type="FunFam" id="1.10.3090.10:FF:000002">
    <property type="entry name" value="CCA tRNA nucleotidyltransferase"/>
    <property type="match status" value="1"/>
</dbReference>
<dbReference type="CDD" id="cd05398">
    <property type="entry name" value="NT_ClassII-CCAase"/>
    <property type="match status" value="1"/>
</dbReference>
<comment type="cofactor">
    <cofactor evidence="1">
        <name>Mg(2+)</name>
        <dbReference type="ChEBI" id="CHEBI:18420"/>
    </cofactor>
</comment>
<feature type="compositionally biased region" description="Polar residues" evidence="8">
    <location>
        <begin position="490"/>
        <end position="504"/>
    </location>
</feature>
<keyword evidence="4 10" id="KW-0548">Nucleotidyltransferase</keyword>
<dbReference type="PANTHER" id="PTHR46173">
    <property type="entry name" value="CCA TRNA NUCLEOTIDYLTRANSFERASE 1, MITOCHONDRIAL"/>
    <property type="match status" value="1"/>
</dbReference>
<dbReference type="SUPFAM" id="SSF81301">
    <property type="entry name" value="Nucleotidyltransferase"/>
    <property type="match status" value="1"/>
</dbReference>
<feature type="domain" description="HD" evidence="9">
    <location>
        <begin position="267"/>
        <end position="389"/>
    </location>
</feature>
<evidence type="ECO:0000259" key="9">
    <source>
        <dbReference type="PROSITE" id="PS51831"/>
    </source>
</evidence>
<dbReference type="Pfam" id="PF12627">
    <property type="entry name" value="PolyA_pol_RNAbd"/>
    <property type="match status" value="1"/>
</dbReference>
<evidence type="ECO:0000313" key="11">
    <source>
        <dbReference type="Proteomes" id="UP001138997"/>
    </source>
</evidence>
<evidence type="ECO:0000313" key="10">
    <source>
        <dbReference type="EMBL" id="MCD5309938.1"/>
    </source>
</evidence>
<keyword evidence="2 10" id="KW-0808">Transferase</keyword>
<evidence type="ECO:0000256" key="2">
    <source>
        <dbReference type="ARBA" id="ARBA00022679"/>
    </source>
</evidence>
<accession>A0A9X1N9B3</accession>
<organism evidence="10 11">
    <name type="scientific">Kineosporia babensis</name>
    <dbReference type="NCBI Taxonomy" id="499548"/>
    <lineage>
        <taxon>Bacteria</taxon>
        <taxon>Bacillati</taxon>
        <taxon>Actinomycetota</taxon>
        <taxon>Actinomycetes</taxon>
        <taxon>Kineosporiales</taxon>
        <taxon>Kineosporiaceae</taxon>
        <taxon>Kineosporia</taxon>
    </lineage>
</organism>
<dbReference type="PROSITE" id="PS51831">
    <property type="entry name" value="HD"/>
    <property type="match status" value="1"/>
</dbReference>
<dbReference type="NCBIfam" id="TIGR02692">
    <property type="entry name" value="tRNA_CCA_actino"/>
    <property type="match status" value="1"/>
</dbReference>
<evidence type="ECO:0000256" key="8">
    <source>
        <dbReference type="SAM" id="MobiDB-lite"/>
    </source>
</evidence>
<dbReference type="AlphaFoldDB" id="A0A9X1N9B3"/>
<dbReference type="PANTHER" id="PTHR46173:SF1">
    <property type="entry name" value="CCA TRNA NUCLEOTIDYLTRANSFERASE 1, MITOCHONDRIAL"/>
    <property type="match status" value="1"/>
</dbReference>
<dbReference type="NCBIfam" id="TIGR00277">
    <property type="entry name" value="HDIG"/>
    <property type="match status" value="1"/>
</dbReference>
<dbReference type="Pfam" id="PF01966">
    <property type="entry name" value="HD"/>
    <property type="match status" value="1"/>
</dbReference>
<dbReference type="GO" id="GO:0004810">
    <property type="term" value="F:CCA tRNA nucleotidyltransferase activity"/>
    <property type="evidence" value="ECO:0007669"/>
    <property type="project" value="UniProtKB-EC"/>
</dbReference>
<evidence type="ECO:0000256" key="1">
    <source>
        <dbReference type="ARBA" id="ARBA00001946"/>
    </source>
</evidence>
<evidence type="ECO:0000256" key="3">
    <source>
        <dbReference type="ARBA" id="ARBA00022694"/>
    </source>
</evidence>
<name>A0A9X1N9B3_9ACTN</name>
<keyword evidence="3" id="KW-0819">tRNA processing</keyword>
<gene>
    <name evidence="10" type="ORF">LR394_03465</name>
</gene>
<dbReference type="GO" id="GO:0000166">
    <property type="term" value="F:nucleotide binding"/>
    <property type="evidence" value="ECO:0007669"/>
    <property type="project" value="UniProtKB-KW"/>
</dbReference>
<dbReference type="EC" id="2.7.7.72" evidence="10"/>
<dbReference type="InterPro" id="IPR006674">
    <property type="entry name" value="HD_domain"/>
</dbReference>
<dbReference type="CDD" id="cd00077">
    <property type="entry name" value="HDc"/>
    <property type="match status" value="1"/>
</dbReference>
<dbReference type="InterPro" id="IPR050264">
    <property type="entry name" value="Bact_CCA-adding_enz_type3_sf"/>
</dbReference>
<dbReference type="Proteomes" id="UP001138997">
    <property type="component" value="Unassembled WGS sequence"/>
</dbReference>